<dbReference type="KEGG" id="fte:Fluta_4046"/>
<accession>F2IIP6</accession>
<reference evidence="2" key="2">
    <citation type="submission" date="2011-02" db="EMBL/GenBank/DDBJ databases">
        <title>The complete genome of Fluviicola taffensis DSM 16823.</title>
        <authorList>
            <consortium name="US DOE Joint Genome Institute (JGI-PGF)"/>
            <person name="Lucas S."/>
            <person name="Copeland A."/>
            <person name="Lapidus A."/>
            <person name="Bruce D."/>
            <person name="Goodwin L."/>
            <person name="Pitluck S."/>
            <person name="Kyrpides N."/>
            <person name="Mavromatis K."/>
            <person name="Ivanova N."/>
            <person name="Mikhailova N."/>
            <person name="Pagani I."/>
            <person name="Chertkov O."/>
            <person name="Detter J.C."/>
            <person name="Han C."/>
            <person name="Tapia R."/>
            <person name="Land M."/>
            <person name="Hauser L."/>
            <person name="Markowitz V."/>
            <person name="Cheng J.-F."/>
            <person name="Hugenholtz P."/>
            <person name="Woyke T."/>
            <person name="Wu D."/>
            <person name="Tindall B."/>
            <person name="Pomrenke H.G."/>
            <person name="Brambilla E."/>
            <person name="Klenk H.-P."/>
            <person name="Eisen J.A."/>
        </authorList>
    </citation>
    <scope>NUCLEOTIDE SEQUENCE [LARGE SCALE GENOMIC DNA]</scope>
    <source>
        <strain evidence="2">DSM 16823 / RW262 / RW262</strain>
    </source>
</reference>
<keyword evidence="2" id="KW-1185">Reference proteome</keyword>
<name>F2IIP6_FLUTR</name>
<proteinExistence type="predicted"/>
<protein>
    <recommendedName>
        <fullName evidence="3">Glyoxalase</fullName>
    </recommendedName>
</protein>
<organism evidence="1 2">
    <name type="scientific">Fluviicola taffensis (strain DSM 16823 / NCIMB 13979 / RW262)</name>
    <dbReference type="NCBI Taxonomy" id="755732"/>
    <lineage>
        <taxon>Bacteria</taxon>
        <taxon>Pseudomonadati</taxon>
        <taxon>Bacteroidota</taxon>
        <taxon>Flavobacteriia</taxon>
        <taxon>Flavobacteriales</taxon>
        <taxon>Crocinitomicaceae</taxon>
        <taxon>Fluviicola</taxon>
    </lineage>
</organism>
<sequence length="119" mass="14178">MMRSSLLPEIFFDESVDSSGLELFQNQHLRAILKYQNDYLNLLVLDCCKQMNPNLSNLPQKERNRFIRQTIQNNQALRNQCVGLIVSFLELDQFTWYLNHKTDCNKRILQMVEKRVLKD</sequence>
<evidence type="ECO:0008006" key="3">
    <source>
        <dbReference type="Google" id="ProtNLM"/>
    </source>
</evidence>
<dbReference type="HOGENOM" id="CLU_2057926_0_0_10"/>
<evidence type="ECO:0000313" key="2">
    <source>
        <dbReference type="Proteomes" id="UP000007463"/>
    </source>
</evidence>
<reference evidence="1 2" key="1">
    <citation type="journal article" date="2011" name="Stand. Genomic Sci.">
        <title>Complete genome sequence of the gliding freshwater bacterium Fluviicola taffensis type strain (RW262).</title>
        <authorList>
            <person name="Woyke T."/>
            <person name="Chertkov O."/>
            <person name="Lapidus A."/>
            <person name="Nolan M."/>
            <person name="Lucas S."/>
            <person name="Del Rio T.G."/>
            <person name="Tice H."/>
            <person name="Cheng J.F."/>
            <person name="Tapia R."/>
            <person name="Han C."/>
            <person name="Goodwin L."/>
            <person name="Pitluck S."/>
            <person name="Liolios K."/>
            <person name="Pagani I."/>
            <person name="Ivanova N."/>
            <person name="Huntemann M."/>
            <person name="Mavromatis K."/>
            <person name="Mikhailova N."/>
            <person name="Pati A."/>
            <person name="Chen A."/>
            <person name="Palaniappan K."/>
            <person name="Land M."/>
            <person name="Hauser L."/>
            <person name="Brambilla E.M."/>
            <person name="Rohde M."/>
            <person name="Mwirichia R."/>
            <person name="Sikorski J."/>
            <person name="Tindall B.J."/>
            <person name="Goker M."/>
            <person name="Bristow J."/>
            <person name="Eisen J.A."/>
            <person name="Markowitz V."/>
            <person name="Hugenholtz P."/>
            <person name="Klenk H.P."/>
            <person name="Kyrpides N.C."/>
        </authorList>
    </citation>
    <scope>NUCLEOTIDE SEQUENCE [LARGE SCALE GENOMIC DNA]</scope>
    <source>
        <strain evidence="2">DSM 16823 / RW262 / RW262</strain>
    </source>
</reference>
<gene>
    <name evidence="1" type="ordered locus">Fluta_4046</name>
</gene>
<dbReference type="STRING" id="755732.Fluta_4046"/>
<dbReference type="Proteomes" id="UP000007463">
    <property type="component" value="Chromosome"/>
</dbReference>
<dbReference type="AlphaFoldDB" id="F2IIP6"/>
<evidence type="ECO:0000313" key="1">
    <source>
        <dbReference type="EMBL" id="AEA46008.1"/>
    </source>
</evidence>
<dbReference type="EMBL" id="CP002542">
    <property type="protein sequence ID" value="AEA46008.1"/>
    <property type="molecule type" value="Genomic_DNA"/>
</dbReference>